<feature type="coiled-coil region" evidence="10">
    <location>
        <begin position="464"/>
        <end position="491"/>
    </location>
</feature>
<dbReference type="PATRIC" id="fig|1445510.3.peg.4137"/>
<keyword evidence="2" id="KW-1003">Cell membrane</keyword>
<evidence type="ECO:0000256" key="6">
    <source>
        <dbReference type="ARBA" id="ARBA00023136"/>
    </source>
</evidence>
<dbReference type="CDD" id="cd06225">
    <property type="entry name" value="HAMP"/>
    <property type="match status" value="1"/>
</dbReference>
<dbReference type="PANTHER" id="PTHR32089">
    <property type="entry name" value="METHYL-ACCEPTING CHEMOTAXIS PROTEIN MCPB"/>
    <property type="match status" value="1"/>
</dbReference>
<keyword evidence="5 11" id="KW-1133">Transmembrane helix</keyword>
<dbReference type="Pfam" id="PF00672">
    <property type="entry name" value="HAMP"/>
    <property type="match status" value="1"/>
</dbReference>
<evidence type="ECO:0000256" key="7">
    <source>
        <dbReference type="ARBA" id="ARBA00023224"/>
    </source>
</evidence>
<dbReference type="GO" id="GO:0003824">
    <property type="term" value="F:catalytic activity"/>
    <property type="evidence" value="ECO:0007669"/>
    <property type="project" value="UniProtKB-ARBA"/>
</dbReference>
<keyword evidence="10" id="KW-0175">Coiled coil</keyword>
<evidence type="ECO:0000313" key="16">
    <source>
        <dbReference type="Proteomes" id="UP000032266"/>
    </source>
</evidence>
<dbReference type="GO" id="GO:0007165">
    <property type="term" value="P:signal transduction"/>
    <property type="evidence" value="ECO:0007669"/>
    <property type="project" value="UniProtKB-KW"/>
</dbReference>
<dbReference type="SUPFAM" id="SSF58104">
    <property type="entry name" value="Methyl-accepting chemotaxis protein (MCP) signaling domain"/>
    <property type="match status" value="1"/>
</dbReference>
<dbReference type="InterPro" id="IPR006189">
    <property type="entry name" value="CHASE_dom"/>
</dbReference>
<feature type="domain" description="Methyl-accepting transducer" evidence="12">
    <location>
        <begin position="393"/>
        <end position="629"/>
    </location>
</feature>
<keyword evidence="7 9" id="KW-0807">Transducer</keyword>
<reference evidence="15 16" key="1">
    <citation type="submission" date="2014-01" db="EMBL/GenBank/DDBJ databases">
        <title>Full genme sequencing of cellulolytic bacterium Gynuella sunshinyii YC6258T gen. nov., sp. nov.</title>
        <authorList>
            <person name="Khan H."/>
            <person name="Chung E.J."/>
            <person name="Chung Y.R."/>
        </authorList>
    </citation>
    <scope>NUCLEOTIDE SEQUENCE [LARGE SCALE GENOMIC DNA]</scope>
    <source>
        <strain evidence="15 16">YC6258</strain>
    </source>
</reference>
<evidence type="ECO:0000259" key="14">
    <source>
        <dbReference type="PROSITE" id="PS50885"/>
    </source>
</evidence>
<protein>
    <submittedName>
        <fullName evidence="15">Methyl-accepting chemotaxis protein</fullName>
    </submittedName>
</protein>
<evidence type="ECO:0000256" key="9">
    <source>
        <dbReference type="PROSITE-ProRule" id="PRU00284"/>
    </source>
</evidence>
<evidence type="ECO:0000256" key="10">
    <source>
        <dbReference type="SAM" id="Coils"/>
    </source>
</evidence>
<keyword evidence="3" id="KW-0145">Chemotaxis</keyword>
<keyword evidence="16" id="KW-1185">Reference proteome</keyword>
<dbReference type="HOGENOM" id="CLU_000445_107_19_6"/>
<organism evidence="15 16">
    <name type="scientific">Gynuella sunshinyii YC6258</name>
    <dbReference type="NCBI Taxonomy" id="1445510"/>
    <lineage>
        <taxon>Bacteria</taxon>
        <taxon>Pseudomonadati</taxon>
        <taxon>Pseudomonadota</taxon>
        <taxon>Gammaproteobacteria</taxon>
        <taxon>Oceanospirillales</taxon>
        <taxon>Saccharospirillaceae</taxon>
        <taxon>Gynuella</taxon>
    </lineage>
</organism>
<comment type="similarity">
    <text evidence="8">Belongs to the methyl-accepting chemotaxis (MCP) protein family.</text>
</comment>
<dbReference type="Gene3D" id="3.30.450.20">
    <property type="entry name" value="PAS domain"/>
    <property type="match status" value="1"/>
</dbReference>
<dbReference type="InterPro" id="IPR003660">
    <property type="entry name" value="HAMP_dom"/>
</dbReference>
<dbReference type="AlphaFoldDB" id="A0A0C5VNC7"/>
<dbReference type="PROSITE" id="PS50839">
    <property type="entry name" value="CHASE"/>
    <property type="match status" value="1"/>
</dbReference>
<proteinExistence type="inferred from homology"/>
<evidence type="ECO:0000259" key="12">
    <source>
        <dbReference type="PROSITE" id="PS50111"/>
    </source>
</evidence>
<dbReference type="PROSITE" id="PS50111">
    <property type="entry name" value="CHEMOTAXIS_TRANSDUC_2"/>
    <property type="match status" value="1"/>
</dbReference>
<dbReference type="GO" id="GO:0006935">
    <property type="term" value="P:chemotaxis"/>
    <property type="evidence" value="ECO:0007669"/>
    <property type="project" value="UniProtKB-KW"/>
</dbReference>
<dbReference type="RefSeq" id="WP_052830409.1">
    <property type="nucleotide sequence ID" value="NZ_CP007142.1"/>
</dbReference>
<evidence type="ECO:0000313" key="15">
    <source>
        <dbReference type="EMBL" id="AJQ96202.1"/>
    </source>
</evidence>
<dbReference type="InterPro" id="IPR033479">
    <property type="entry name" value="dCache_1"/>
</dbReference>
<dbReference type="OrthoDB" id="7054443at2"/>
<sequence>MAVESSKRNVLFIKIAAWIALFLIVIMAMIIYLVVTLSSEKLESMSMQQLQLVGEEKAKAINRAMQQVINFNQTVAATPTIKALVESQIHSDANPELAKQATDYLSSIFPADDTDYENIFLDVKSTIVADSVRGASIGYDMTPGNEKGLYSGNKVMATGKPVIADPQLSPISQKQILFVTSPVFSSSDPNQATGVINSAVLLNRVADKLLSEKDSKQALAKNLHLYLLDPSGLVLSSNDTDTILKLNFSKYPKIQSLLKQSAPQDSTSTVFTFNDEPYEAVLSRTTLGGFRLLVTLPESSYLSSVSQLTNILIWTLSIAGLLTVLLLTFTVYLITKPLLGRLSQAMRAAEIIADNDLTAPITVSGKDEGSRLLTALHNMQDSLKQTIEFIVNKSSHLTQMSNMLHQQAHSSSQQLEHQTGALQSAASATNELTAMFDSVSQNASLAMSLTNTGVEHVKQGEQSVHQAIASIEKLANELENTTNDVSLLEKDIGEISSVLDVIQAIAEQTNLLALNAAIEAARAGETGRGFAVVADEVRNLAHRTGDSISRIESIITNVQQKSEMSANAMRNSNSNAKTTVEQARQAGKVLESIGQSMRDISEQNKHIAEATTQQAIAVQEIDKSLTQIQQSSDITLEKAKETNQSSDSVSDIAKELDTLVHRFTINK</sequence>
<dbReference type="Proteomes" id="UP000032266">
    <property type="component" value="Chromosome"/>
</dbReference>
<dbReference type="STRING" id="1445510.YC6258_04166"/>
<evidence type="ECO:0000259" key="13">
    <source>
        <dbReference type="PROSITE" id="PS50839"/>
    </source>
</evidence>
<comment type="subcellular location">
    <subcellularLocation>
        <location evidence="1">Cell membrane</location>
        <topology evidence="1">Multi-pass membrane protein</topology>
    </subcellularLocation>
</comment>
<dbReference type="Pfam" id="PF02743">
    <property type="entry name" value="dCache_1"/>
    <property type="match status" value="1"/>
</dbReference>
<dbReference type="CDD" id="cd11386">
    <property type="entry name" value="MCP_signal"/>
    <property type="match status" value="1"/>
</dbReference>
<feature type="transmembrane region" description="Helical" evidence="11">
    <location>
        <begin position="12"/>
        <end position="35"/>
    </location>
</feature>
<dbReference type="PROSITE" id="PS50885">
    <property type="entry name" value="HAMP"/>
    <property type="match status" value="1"/>
</dbReference>
<feature type="transmembrane region" description="Helical" evidence="11">
    <location>
        <begin position="311"/>
        <end position="334"/>
    </location>
</feature>
<dbReference type="EMBL" id="CP007142">
    <property type="protein sequence ID" value="AJQ96202.1"/>
    <property type="molecule type" value="Genomic_DNA"/>
</dbReference>
<feature type="domain" description="CHASE" evidence="13">
    <location>
        <begin position="137"/>
        <end position="229"/>
    </location>
</feature>
<keyword evidence="4 11" id="KW-0812">Transmembrane</keyword>
<dbReference type="FunFam" id="1.10.287.950:FF:000001">
    <property type="entry name" value="Methyl-accepting chemotaxis sensory transducer"/>
    <property type="match status" value="1"/>
</dbReference>
<evidence type="ECO:0000256" key="1">
    <source>
        <dbReference type="ARBA" id="ARBA00004651"/>
    </source>
</evidence>
<evidence type="ECO:0000256" key="4">
    <source>
        <dbReference type="ARBA" id="ARBA00022692"/>
    </source>
</evidence>
<evidence type="ECO:0000256" key="2">
    <source>
        <dbReference type="ARBA" id="ARBA00022475"/>
    </source>
</evidence>
<evidence type="ECO:0000256" key="8">
    <source>
        <dbReference type="ARBA" id="ARBA00029447"/>
    </source>
</evidence>
<keyword evidence="6 11" id="KW-0472">Membrane</keyword>
<dbReference type="SMART" id="SM00283">
    <property type="entry name" value="MA"/>
    <property type="match status" value="1"/>
</dbReference>
<dbReference type="KEGG" id="gsn:YC6258_04166"/>
<gene>
    <name evidence="15" type="ORF">YC6258_04166</name>
</gene>
<evidence type="ECO:0000256" key="11">
    <source>
        <dbReference type="SAM" id="Phobius"/>
    </source>
</evidence>
<dbReference type="Pfam" id="PF00015">
    <property type="entry name" value="MCPsignal"/>
    <property type="match status" value="1"/>
</dbReference>
<feature type="domain" description="HAMP" evidence="14">
    <location>
        <begin position="336"/>
        <end position="388"/>
    </location>
</feature>
<dbReference type="CDD" id="cd18773">
    <property type="entry name" value="PDC1_HK_sensor"/>
    <property type="match status" value="1"/>
</dbReference>
<evidence type="ECO:0000256" key="5">
    <source>
        <dbReference type="ARBA" id="ARBA00022989"/>
    </source>
</evidence>
<dbReference type="Gene3D" id="1.10.287.950">
    <property type="entry name" value="Methyl-accepting chemotaxis protein"/>
    <property type="match status" value="1"/>
</dbReference>
<dbReference type="InterPro" id="IPR004089">
    <property type="entry name" value="MCPsignal_dom"/>
</dbReference>
<dbReference type="SMART" id="SM00304">
    <property type="entry name" value="HAMP"/>
    <property type="match status" value="1"/>
</dbReference>
<evidence type="ECO:0000256" key="3">
    <source>
        <dbReference type="ARBA" id="ARBA00022500"/>
    </source>
</evidence>
<dbReference type="PANTHER" id="PTHR32089:SF120">
    <property type="entry name" value="METHYL-ACCEPTING CHEMOTAXIS PROTEIN TLPQ"/>
    <property type="match status" value="1"/>
</dbReference>
<dbReference type="GO" id="GO:0005886">
    <property type="term" value="C:plasma membrane"/>
    <property type="evidence" value="ECO:0007669"/>
    <property type="project" value="UniProtKB-SubCell"/>
</dbReference>
<name>A0A0C5VNC7_9GAMM</name>
<accession>A0A0C5VNC7</accession>